<organism evidence="2 3">
    <name type="scientific">Vibrio atlanticus (strain LGP32)</name>
    <name type="common">Vibrio splendidus (strain Mel32)</name>
    <dbReference type="NCBI Taxonomy" id="575788"/>
    <lineage>
        <taxon>Bacteria</taxon>
        <taxon>Pseudomonadati</taxon>
        <taxon>Pseudomonadota</taxon>
        <taxon>Gammaproteobacteria</taxon>
        <taxon>Vibrionales</taxon>
        <taxon>Vibrionaceae</taxon>
        <taxon>Vibrio</taxon>
    </lineage>
</organism>
<name>B7VKZ6_VIBA3</name>
<gene>
    <name evidence="2" type="ordered locus">VS_2802</name>
</gene>
<feature type="compositionally biased region" description="Basic and acidic residues" evidence="1">
    <location>
        <begin position="28"/>
        <end position="41"/>
    </location>
</feature>
<evidence type="ECO:0000313" key="2">
    <source>
        <dbReference type="EMBL" id="CAV20090.1"/>
    </source>
</evidence>
<protein>
    <submittedName>
        <fullName evidence="2">Uncharacterized protein</fullName>
    </submittedName>
</protein>
<proteinExistence type="predicted"/>
<sequence length="101" mass="11460">MLSVVAERSILLVLWFLYCSYSMYRTQWHESSSKEKTESRPLSRVQGPTESGQRETKLDRSKENENLISANLGIIAEITPEIIDGDFADHINLIVCTATRA</sequence>
<dbReference type="Proteomes" id="UP000009100">
    <property type="component" value="Chromosome 1"/>
</dbReference>
<reference evidence="2 3" key="1">
    <citation type="submission" date="2009-02" db="EMBL/GenBank/DDBJ databases">
        <title>Vibrio splendidus str. LGP32 complete genome.</title>
        <authorList>
            <person name="Mazel D."/>
            <person name="Le Roux F."/>
        </authorList>
    </citation>
    <scope>NUCLEOTIDE SEQUENCE [LARGE SCALE GENOMIC DNA]</scope>
    <source>
        <strain evidence="2 3">LGP32</strain>
    </source>
</reference>
<dbReference type="HOGENOM" id="CLU_2290524_0_0_6"/>
<accession>B7VKZ6</accession>
<feature type="region of interest" description="Disordered" evidence="1">
    <location>
        <begin position="28"/>
        <end position="62"/>
    </location>
</feature>
<dbReference type="KEGG" id="vsp:VS_2802"/>
<dbReference type="EMBL" id="FM954972">
    <property type="protein sequence ID" value="CAV20090.1"/>
    <property type="molecule type" value="Genomic_DNA"/>
</dbReference>
<evidence type="ECO:0000256" key="1">
    <source>
        <dbReference type="SAM" id="MobiDB-lite"/>
    </source>
</evidence>
<evidence type="ECO:0000313" key="3">
    <source>
        <dbReference type="Proteomes" id="UP000009100"/>
    </source>
</evidence>
<feature type="compositionally biased region" description="Basic and acidic residues" evidence="1">
    <location>
        <begin position="52"/>
        <end position="62"/>
    </location>
</feature>
<dbReference type="AlphaFoldDB" id="B7VKZ6"/>